<evidence type="ECO:0000259" key="3">
    <source>
        <dbReference type="Pfam" id="PF16344"/>
    </source>
</evidence>
<dbReference type="InterPro" id="IPR032508">
    <property type="entry name" value="FecR_C"/>
</dbReference>
<dbReference type="PANTHER" id="PTHR30273:SF2">
    <property type="entry name" value="PROTEIN FECR"/>
    <property type="match status" value="1"/>
</dbReference>
<keyword evidence="1" id="KW-0812">Transmembrane</keyword>
<organism evidence="4 5">
    <name type="scientific">Gaoshiqia sediminis</name>
    <dbReference type="NCBI Taxonomy" id="2986998"/>
    <lineage>
        <taxon>Bacteria</taxon>
        <taxon>Pseudomonadati</taxon>
        <taxon>Bacteroidota</taxon>
        <taxon>Bacteroidia</taxon>
        <taxon>Marinilabiliales</taxon>
        <taxon>Prolixibacteraceae</taxon>
        <taxon>Gaoshiqia</taxon>
    </lineage>
</organism>
<accession>A0AA41Y711</accession>
<dbReference type="Gene3D" id="2.60.120.1440">
    <property type="match status" value="1"/>
</dbReference>
<keyword evidence="1" id="KW-0472">Membrane</keyword>
<dbReference type="Pfam" id="PF16344">
    <property type="entry name" value="FecR_C"/>
    <property type="match status" value="1"/>
</dbReference>
<evidence type="ECO:0000259" key="2">
    <source>
        <dbReference type="Pfam" id="PF04773"/>
    </source>
</evidence>
<name>A0AA41Y711_9BACT</name>
<dbReference type="Proteomes" id="UP001163821">
    <property type="component" value="Unassembled WGS sequence"/>
</dbReference>
<proteinExistence type="predicted"/>
<feature type="domain" description="FecR protein" evidence="2">
    <location>
        <begin position="116"/>
        <end position="210"/>
    </location>
</feature>
<dbReference type="EMBL" id="JAPAAF010000011">
    <property type="protein sequence ID" value="MCW0483030.1"/>
    <property type="molecule type" value="Genomic_DNA"/>
</dbReference>
<dbReference type="AlphaFoldDB" id="A0AA41Y711"/>
<feature type="domain" description="Protein FecR C-terminal" evidence="3">
    <location>
        <begin position="255"/>
        <end position="313"/>
    </location>
</feature>
<evidence type="ECO:0000313" key="5">
    <source>
        <dbReference type="Proteomes" id="UP001163821"/>
    </source>
</evidence>
<dbReference type="PANTHER" id="PTHR30273">
    <property type="entry name" value="PERIPLASMIC SIGNAL SENSOR AND SIGMA FACTOR ACTIVATOR FECR-RELATED"/>
    <property type="match status" value="1"/>
</dbReference>
<keyword evidence="1" id="KW-1133">Transmembrane helix</keyword>
<comment type="caution">
    <text evidence="4">The sequence shown here is derived from an EMBL/GenBank/DDBJ whole genome shotgun (WGS) entry which is preliminary data.</text>
</comment>
<feature type="transmembrane region" description="Helical" evidence="1">
    <location>
        <begin position="79"/>
        <end position="101"/>
    </location>
</feature>
<sequence>MENNDQTFWKSAVSDLHQAQEENRQSDLTEESQAAYDRVYRDAAKIRNGLKEVGSAYQINSTASWKNIRRHARVQQMRAMGFVVARYAAVILIALLIGNYLHPFRMDNLDVQYAAIEVPFGQTSRITLFDGTEVWLNSGSRFKYPNQFNQHQREVYLEGEGFFKVTPNKKLPFKVKTERMEVEVLGTSFNVSAYHDEAGHSVVLEEGKVQINEPDGKKLLELEPGQRAEQDLADGKFVVEQVRATDYTSWKNGTIVFQAESLGEIANKLERWYNVEIRIESDELERYRITGAILRNKPIHQTLQAFELLAPIQSEYLPQTNAKDIINIRKK</sequence>
<dbReference type="Gene3D" id="3.55.50.30">
    <property type="match status" value="1"/>
</dbReference>
<reference evidence="4" key="1">
    <citation type="submission" date="2022-10" db="EMBL/GenBank/DDBJ databases">
        <title>Gaoshiqiia sediminis gen. nov., sp. nov., isolated from coastal sediment.</title>
        <authorList>
            <person name="Yu W.X."/>
            <person name="Mu D.S."/>
            <person name="Du J.Z."/>
            <person name="Liang Y.Q."/>
        </authorList>
    </citation>
    <scope>NUCLEOTIDE SEQUENCE</scope>
    <source>
        <strain evidence="4">A06</strain>
    </source>
</reference>
<dbReference type="InterPro" id="IPR006860">
    <property type="entry name" value="FecR"/>
</dbReference>
<dbReference type="GO" id="GO:0016989">
    <property type="term" value="F:sigma factor antagonist activity"/>
    <property type="evidence" value="ECO:0007669"/>
    <property type="project" value="TreeGrafter"/>
</dbReference>
<dbReference type="PIRSF" id="PIRSF018266">
    <property type="entry name" value="FecR"/>
    <property type="match status" value="1"/>
</dbReference>
<dbReference type="Pfam" id="PF04773">
    <property type="entry name" value="FecR"/>
    <property type="match status" value="1"/>
</dbReference>
<keyword evidence="5" id="KW-1185">Reference proteome</keyword>
<gene>
    <name evidence="4" type="ORF">N2K84_09840</name>
</gene>
<protein>
    <submittedName>
        <fullName evidence="4">FecR domain-containing protein</fullName>
    </submittedName>
</protein>
<evidence type="ECO:0000256" key="1">
    <source>
        <dbReference type="SAM" id="Phobius"/>
    </source>
</evidence>
<evidence type="ECO:0000313" key="4">
    <source>
        <dbReference type="EMBL" id="MCW0483030.1"/>
    </source>
</evidence>
<dbReference type="FunFam" id="2.60.120.1440:FF:000001">
    <property type="entry name" value="Putative anti-sigma factor"/>
    <property type="match status" value="1"/>
</dbReference>
<dbReference type="InterPro" id="IPR012373">
    <property type="entry name" value="Ferrdict_sens_TM"/>
</dbReference>
<dbReference type="RefSeq" id="WP_282591632.1">
    <property type="nucleotide sequence ID" value="NZ_JAPAAF010000011.1"/>
</dbReference>